<name>A0A0B6CP43_FRATU</name>
<dbReference type="eggNOG" id="COG1643">
    <property type="taxonomic scope" value="Bacteria"/>
</dbReference>
<dbReference type="NCBIfam" id="TIGR01967">
    <property type="entry name" value="DEAH_box_HrpA"/>
    <property type="match status" value="1"/>
</dbReference>
<dbReference type="GO" id="GO:0016787">
    <property type="term" value="F:hydrolase activity"/>
    <property type="evidence" value="ECO:0007669"/>
    <property type="project" value="UniProtKB-KW"/>
</dbReference>
<keyword evidence="5" id="KW-0175">Coiled coil</keyword>
<evidence type="ECO:0000256" key="5">
    <source>
        <dbReference type="SAM" id="Coils"/>
    </source>
</evidence>
<evidence type="ECO:0000256" key="3">
    <source>
        <dbReference type="ARBA" id="ARBA00022806"/>
    </source>
</evidence>
<dbReference type="SMART" id="SM00382">
    <property type="entry name" value="AAA"/>
    <property type="match status" value="1"/>
</dbReference>
<dbReference type="GO" id="GO:0003724">
    <property type="term" value="F:RNA helicase activity"/>
    <property type="evidence" value="ECO:0007669"/>
    <property type="project" value="UniProtKB-EC"/>
</dbReference>
<dbReference type="InterPro" id="IPR003593">
    <property type="entry name" value="AAA+_ATPase"/>
</dbReference>
<dbReference type="GO" id="GO:0003723">
    <property type="term" value="F:RNA binding"/>
    <property type="evidence" value="ECO:0007669"/>
    <property type="project" value="TreeGrafter"/>
</dbReference>
<dbReference type="GO" id="GO:0005524">
    <property type="term" value="F:ATP binding"/>
    <property type="evidence" value="ECO:0007669"/>
    <property type="project" value="UniProtKB-KW"/>
</dbReference>
<dbReference type="EMBL" id="JAAGJP010000033">
    <property type="protein sequence ID" value="NDS68522.1"/>
    <property type="molecule type" value="Genomic_DNA"/>
</dbReference>
<dbReference type="CDD" id="cd18791">
    <property type="entry name" value="SF2_C_RHA"/>
    <property type="match status" value="1"/>
</dbReference>
<feature type="domain" description="Helicase C-terminal" evidence="7">
    <location>
        <begin position="249"/>
        <end position="418"/>
    </location>
</feature>
<dbReference type="InterPro" id="IPR024590">
    <property type="entry name" value="HrpA_C"/>
</dbReference>
<dbReference type="InterPro" id="IPR007502">
    <property type="entry name" value="Helicase-assoc_dom"/>
</dbReference>
<evidence type="ECO:0000256" key="1">
    <source>
        <dbReference type="ARBA" id="ARBA00022741"/>
    </source>
</evidence>
<evidence type="ECO:0000259" key="7">
    <source>
        <dbReference type="PROSITE" id="PS51194"/>
    </source>
</evidence>
<dbReference type="Pfam" id="PF07717">
    <property type="entry name" value="OB_NTP_bind"/>
    <property type="match status" value="1"/>
</dbReference>
<reference evidence="9" key="2">
    <citation type="submission" date="2020-02" db="EMBL/GenBank/DDBJ databases">
        <title>Using affinity propagation clustering for identifying bacterial clades and subclades with whole-genome sequences of Francisella tularensis.</title>
        <authorList>
            <person name="Homeier-Bachmann T."/>
            <person name="Abdel-Glil M.Y."/>
            <person name="Hackbart A."/>
            <person name="Hotzel H."/>
            <person name="Tomaso H."/>
        </authorList>
    </citation>
    <scope>NUCLEOTIDE SEQUENCE</scope>
    <source>
        <strain evidence="9">15T0085</strain>
        <strain evidence="8">17T1429</strain>
    </source>
</reference>
<comment type="caution">
    <text evidence="9">The sequence shown here is derived from an EMBL/GenBank/DDBJ whole genome shotgun (WGS) entry which is preliminary data.</text>
</comment>
<protein>
    <submittedName>
        <fullName evidence="9">ATP-dependent RNA helicase HrpA</fullName>
        <ecNumber evidence="9">3.6.4.13</ecNumber>
    </submittedName>
</protein>
<dbReference type="KEGG" id="ftc:DA46_93"/>
<dbReference type="Pfam" id="PF00270">
    <property type="entry name" value="DEAD"/>
    <property type="match status" value="1"/>
</dbReference>
<keyword evidence="3 9" id="KW-0347">Helicase</keyword>
<dbReference type="Gene3D" id="1.20.120.1080">
    <property type="match status" value="1"/>
</dbReference>
<gene>
    <name evidence="9" type="primary">hrpA</name>
    <name evidence="9" type="ORF">FWI86_05585</name>
    <name evidence="8" type="ORF">FWJ04_04575</name>
</gene>
<dbReference type="PANTHER" id="PTHR18934">
    <property type="entry name" value="ATP-DEPENDENT RNA HELICASE"/>
    <property type="match status" value="1"/>
</dbReference>
<dbReference type="InterPro" id="IPR027417">
    <property type="entry name" value="P-loop_NTPase"/>
</dbReference>
<dbReference type="InterPro" id="IPR011545">
    <property type="entry name" value="DEAD/DEAH_box_helicase_dom"/>
</dbReference>
<dbReference type="InterPro" id="IPR011709">
    <property type="entry name" value="DEAD-box_helicase_OB_fold"/>
</dbReference>
<dbReference type="SMART" id="SM00847">
    <property type="entry name" value="HA2"/>
    <property type="match status" value="1"/>
</dbReference>
<dbReference type="OMA" id="YERVTLY"/>
<dbReference type="EMBL" id="JAAGKH010000028">
    <property type="protein sequence ID" value="NDR88942.1"/>
    <property type="molecule type" value="Genomic_DNA"/>
</dbReference>
<feature type="coiled-coil region" evidence="5">
    <location>
        <begin position="1331"/>
        <end position="1358"/>
    </location>
</feature>
<reference evidence="9" key="1">
    <citation type="submission" date="2019-08" db="EMBL/GenBank/DDBJ databases">
        <authorList>
            <person name="Busch A."/>
        </authorList>
    </citation>
    <scope>NUCLEOTIDE SEQUENCE</scope>
    <source>
        <strain evidence="9">15T0085</strain>
        <strain evidence="8">17T1429</strain>
    </source>
</reference>
<keyword evidence="4" id="KW-0067">ATP-binding</keyword>
<proteinExistence type="predicted"/>
<dbReference type="InterPro" id="IPR014001">
    <property type="entry name" value="Helicase_ATP-bd"/>
</dbReference>
<sequence length="1444" mass="166808">MSIHIDAFLNQIPTKFRGKFISVINNKNLPNQQLLEQLQVLAEQTKQKILPKITYPDLPVAERVDDIKKLLQDNQVIVVAGETGSGKSTQLPKICLDLGLGKRGLIGHTQPRRLAARSIASRIANEIGDQSKVSFKIRFSDQTSENTLIKVMTDGVLLSEIKNDRFLSQYEVIIIDEAHERSLNIDFLLGCIKKILPFRPDLKVIITSATIDHQKFINFFQNAKDIIISGRTYPVEIRYQNDEDFDEFSLQERILYALDELGRGDVLVFLPTERDIHETLAYLNKQNLRFTEVLPLFSRLSNKDQNKIFNPEGSVRRVILATNVAETSLTVPRIKYVIDSGLARISRYSYRTKVQRLPIEKISQASANQRAGRCGRLSAGICIRLYSEEDFNNRKEYTEPEILRTNLASVILQMLFLKLGSIQDFPFIDAPDARFVKDGFKLLFELQAISELNYSKPKITDDGMKMAVMPLDPKLAKIVIEGYRQKTLREIVSIVSFLSVQDPRERPLNLQQKADEKHSVDKDKSSDFVAILNLANRLNSDLKGLSNREKKEYFKKNFISLVRFNEWNDIYRQIIEVIHGFGWKLNSQLVIKKDSGHSGLDPESFEHIGKSHDNEILKQVHNDRQILTNSSNIKINRHFHESANLIANDQNLKDTRLHVYDNGSAMINYENLHKAIASGFLSNIGYNYENAEYLGARGLKFFIFPGSFQFKAKPKWLLSSEIVETTKTYVRNVAKIEPEWLESLASHLVKKHYDEPVWSKKRRAVIVNERVTLYGLEIVSKRVVQYSKINPREAREIFIREALVKGDFDSKTYFYQQNLKLINQVEDLENKSRRKDILVDEQTMFEHYDAFISDEVCNGATFDKWLKTVRKAQQQKFIFGLESLMQHGAKEITQQKFPDVLTIGDMHLPLEYNFDPLDERDGATVTVPIVFINNISSAVLEWGVYGFLYDKIVALLRALPKNIRKNCVPVPTYAQAIFESLDFDKDRYIPLKSVIAKHITRIVGFVVDETVWQNEELEKYLVLNIKVVDEHGKTLALGKDINTLKQKLKNLVNKPKQAVDEKIYYDWDFADIALTNQIKEYGIVVKVYNCLEEYKGGVKLSYKATLAEAQSCMKRALKRLIKIRLQNQLSQKIKNNDLTSLSMSLKLSDSKDNVVDKAIDLSFFDDVISSDLFTEFKKQNSSRNYYENGNLTVNLRNQRDNRFDRHDNKSVITDCDQESSILKHDSKSSETMFSDYAQQSVQDDSNVNLAGLPYTKSDFEQFFKAGISSFVANKTKVELLFTEILRAKEQLDKKLNINKIPLNFIELFTAVRNELNELFTDNYLSQPMIYLQRYKYYIQALENRLDKAKLNLQRDRNYQLEADELKAKLAKKLVTKHLSTGDEEVTKIRFLIKELWISWYLQNIKTSESISVKKILVYINQIVKNLDSVHRDFNIYFIEGYRSI</sequence>
<dbReference type="InterPro" id="IPR001650">
    <property type="entry name" value="Helicase_C-like"/>
</dbReference>
<organism evidence="9">
    <name type="scientific">Francisella tularensis subsp. holarctica</name>
    <dbReference type="NCBI Taxonomy" id="119857"/>
    <lineage>
        <taxon>Bacteria</taxon>
        <taxon>Pseudomonadati</taxon>
        <taxon>Pseudomonadota</taxon>
        <taxon>Gammaproteobacteria</taxon>
        <taxon>Thiotrichales</taxon>
        <taxon>Francisellaceae</taxon>
        <taxon>Francisella</taxon>
    </lineage>
</organism>
<dbReference type="PROSITE" id="PS51194">
    <property type="entry name" value="HELICASE_CTER"/>
    <property type="match status" value="1"/>
</dbReference>
<dbReference type="InterPro" id="IPR010222">
    <property type="entry name" value="RNA_helicase_HrpA"/>
</dbReference>
<feature type="domain" description="Helicase ATP-binding" evidence="6">
    <location>
        <begin position="68"/>
        <end position="229"/>
    </location>
</feature>
<dbReference type="Pfam" id="PF11898">
    <property type="entry name" value="DUF3418"/>
    <property type="match status" value="1"/>
</dbReference>
<dbReference type="HOGENOM" id="CLU_001832_3_3_6"/>
<evidence type="ECO:0000313" key="8">
    <source>
        <dbReference type="EMBL" id="NDR88942.1"/>
    </source>
</evidence>
<evidence type="ECO:0000259" key="6">
    <source>
        <dbReference type="PROSITE" id="PS51192"/>
    </source>
</evidence>
<dbReference type="KEGG" id="ftv:CH67_903"/>
<evidence type="ECO:0000256" key="4">
    <source>
        <dbReference type="ARBA" id="ARBA00022840"/>
    </source>
</evidence>
<accession>A0A0B6CP43</accession>
<dbReference type="Pfam" id="PF00271">
    <property type="entry name" value="Helicase_C"/>
    <property type="match status" value="1"/>
</dbReference>
<keyword evidence="1" id="KW-0547">Nucleotide-binding</keyword>
<dbReference type="SMART" id="SM00487">
    <property type="entry name" value="DEXDc"/>
    <property type="match status" value="1"/>
</dbReference>
<evidence type="ECO:0000313" key="9">
    <source>
        <dbReference type="EMBL" id="NDS68522.1"/>
    </source>
</evidence>
<dbReference type="SUPFAM" id="SSF52540">
    <property type="entry name" value="P-loop containing nucleoside triphosphate hydrolases"/>
    <property type="match status" value="1"/>
</dbReference>
<dbReference type="SMART" id="SM00490">
    <property type="entry name" value="HELICc"/>
    <property type="match status" value="1"/>
</dbReference>
<dbReference type="Pfam" id="PF21010">
    <property type="entry name" value="HA2_C"/>
    <property type="match status" value="1"/>
</dbReference>
<dbReference type="Gene3D" id="3.40.50.300">
    <property type="entry name" value="P-loop containing nucleotide triphosphate hydrolases"/>
    <property type="match status" value="2"/>
</dbReference>
<dbReference type="RefSeq" id="WP_011457397.1">
    <property type="nucleotide sequence ID" value="NZ_CP009693.1"/>
</dbReference>
<dbReference type="PROSITE" id="PS51192">
    <property type="entry name" value="HELICASE_ATP_BIND_1"/>
    <property type="match status" value="1"/>
</dbReference>
<dbReference type="EC" id="3.6.4.13" evidence="9"/>
<evidence type="ECO:0000256" key="2">
    <source>
        <dbReference type="ARBA" id="ARBA00022801"/>
    </source>
</evidence>
<dbReference type="PANTHER" id="PTHR18934:SF99">
    <property type="entry name" value="ATP-DEPENDENT RNA HELICASE DHX37-RELATED"/>
    <property type="match status" value="1"/>
</dbReference>
<keyword evidence="2 9" id="KW-0378">Hydrolase</keyword>